<dbReference type="AlphaFoldDB" id="A0A6P1DC18"/>
<protein>
    <submittedName>
        <fullName evidence="2">Uncharacterized protein</fullName>
    </submittedName>
</protein>
<feature type="region of interest" description="Disordered" evidence="1">
    <location>
        <begin position="250"/>
        <end position="297"/>
    </location>
</feature>
<dbReference type="EMBL" id="JAAGUZ010000117">
    <property type="protein sequence ID" value="NEW48037.1"/>
    <property type="molecule type" value="Genomic_DNA"/>
</dbReference>
<evidence type="ECO:0000313" key="2">
    <source>
        <dbReference type="EMBL" id="NEW48037.1"/>
    </source>
</evidence>
<evidence type="ECO:0000256" key="1">
    <source>
        <dbReference type="SAM" id="MobiDB-lite"/>
    </source>
</evidence>
<evidence type="ECO:0000313" key="3">
    <source>
        <dbReference type="Proteomes" id="UP000468928"/>
    </source>
</evidence>
<feature type="compositionally biased region" description="Gly residues" evidence="1">
    <location>
        <begin position="288"/>
        <end position="297"/>
    </location>
</feature>
<feature type="non-terminal residue" evidence="2">
    <location>
        <position position="1"/>
    </location>
</feature>
<proteinExistence type="predicted"/>
<comment type="caution">
    <text evidence="2">The sequence shown here is derived from an EMBL/GenBank/DDBJ whole genome shotgun (WGS) entry which is preliminary data.</text>
</comment>
<name>A0A6P1DC18_9NOCA</name>
<gene>
    <name evidence="2" type="ORF">GV789_26950</name>
</gene>
<accession>A0A6P1DC18</accession>
<organism evidence="2 3">
    <name type="scientific">Nocardia cyriacigeorgica</name>
    <dbReference type="NCBI Taxonomy" id="135487"/>
    <lineage>
        <taxon>Bacteria</taxon>
        <taxon>Bacillati</taxon>
        <taxon>Actinomycetota</taxon>
        <taxon>Actinomycetes</taxon>
        <taxon>Mycobacteriales</taxon>
        <taxon>Nocardiaceae</taxon>
        <taxon>Nocardia</taxon>
    </lineage>
</organism>
<dbReference type="Proteomes" id="UP000468928">
    <property type="component" value="Unassembled WGS sequence"/>
</dbReference>
<sequence>DLRMLAVLAPQVERQAAKAGDMDATTATEMRKKANLYRGRVENAIKNGEGLHALEKDQLKAVLGDIESGVTKVPELLFAHDKGAAAVEAARTEDIARDTAHASRRQLEQILTSNRVDEHTARQTKDTVTKVMQAQTHLAAGRGNLADYEARGLDRELDARLMAVGVSEPVRNQVRKHLEWAAGEAATAGKQANRISEKWADRHDAVVAARSGAPAAAPGYDSPERLAQREQQLKAAGLSDRQVTARMAVDAGRTQPPSAAVENAPSAGNRQRRTPPGAGVNRTHHRGGPGNDLGRGL</sequence>
<reference evidence="2 3" key="1">
    <citation type="submission" date="2020-01" db="EMBL/GenBank/DDBJ databases">
        <title>Genetics and antimicrobial susceptibilities of Nocardia species isolated from the soil; a comparison with species isolated from humans.</title>
        <authorList>
            <person name="Carrasco G."/>
            <person name="Monzon S."/>
            <person name="Sansegundo M."/>
            <person name="Garcia E."/>
            <person name="Garrido N."/>
            <person name="Medina M.J."/>
            <person name="Villalon P."/>
            <person name="Ramirez-Arocha A.C."/>
            <person name="Jimenez P."/>
            <person name="Cuesta I."/>
            <person name="Valdezate S."/>
        </authorList>
    </citation>
    <scope>NUCLEOTIDE SEQUENCE [LARGE SCALE GENOMIC DNA]</scope>
    <source>
        <strain evidence="2 3">CNM20110639</strain>
    </source>
</reference>